<feature type="region of interest" description="Disordered" evidence="1">
    <location>
        <begin position="1"/>
        <end position="29"/>
    </location>
</feature>
<dbReference type="EMBL" id="BGZK01000498">
    <property type="protein sequence ID" value="GBP47235.1"/>
    <property type="molecule type" value="Genomic_DNA"/>
</dbReference>
<dbReference type="Proteomes" id="UP000299102">
    <property type="component" value="Unassembled WGS sequence"/>
</dbReference>
<name>A0A4C1WAS3_EUMVA</name>
<protein>
    <submittedName>
        <fullName evidence="2">Uncharacterized protein</fullName>
    </submittedName>
</protein>
<keyword evidence="3" id="KW-1185">Reference proteome</keyword>
<proteinExistence type="predicted"/>
<evidence type="ECO:0000313" key="3">
    <source>
        <dbReference type="Proteomes" id="UP000299102"/>
    </source>
</evidence>
<comment type="caution">
    <text evidence="2">The sequence shown here is derived from an EMBL/GenBank/DDBJ whole genome shotgun (WGS) entry which is preliminary data.</text>
</comment>
<reference evidence="2 3" key="1">
    <citation type="journal article" date="2019" name="Commun. Biol.">
        <title>The bagworm genome reveals a unique fibroin gene that provides high tensile strength.</title>
        <authorList>
            <person name="Kono N."/>
            <person name="Nakamura H."/>
            <person name="Ohtoshi R."/>
            <person name="Tomita M."/>
            <person name="Numata K."/>
            <person name="Arakawa K."/>
        </authorList>
    </citation>
    <scope>NUCLEOTIDE SEQUENCE [LARGE SCALE GENOMIC DNA]</scope>
</reference>
<dbReference type="AlphaFoldDB" id="A0A4C1WAS3"/>
<organism evidence="2 3">
    <name type="scientific">Eumeta variegata</name>
    <name type="common">Bagworm moth</name>
    <name type="synonym">Eumeta japonica</name>
    <dbReference type="NCBI Taxonomy" id="151549"/>
    <lineage>
        <taxon>Eukaryota</taxon>
        <taxon>Metazoa</taxon>
        <taxon>Ecdysozoa</taxon>
        <taxon>Arthropoda</taxon>
        <taxon>Hexapoda</taxon>
        <taxon>Insecta</taxon>
        <taxon>Pterygota</taxon>
        <taxon>Neoptera</taxon>
        <taxon>Endopterygota</taxon>
        <taxon>Lepidoptera</taxon>
        <taxon>Glossata</taxon>
        <taxon>Ditrysia</taxon>
        <taxon>Tineoidea</taxon>
        <taxon>Psychidae</taxon>
        <taxon>Oiketicinae</taxon>
        <taxon>Eumeta</taxon>
    </lineage>
</organism>
<accession>A0A4C1WAS3</accession>
<sequence length="138" mass="14760">MAADESKAPGRGPFHKIGSGVHDEQRGGGVGVRDAQLRLHSVPGGVATNPCAVNGDGCHRRRGRCGRRGGPAPRCASGVGVRAAAGAFGPNRPVERRPTIGRRFLLQAYFIYQSELENQTNTIDMKDLLYSYAVRSSE</sequence>
<evidence type="ECO:0000256" key="1">
    <source>
        <dbReference type="SAM" id="MobiDB-lite"/>
    </source>
</evidence>
<gene>
    <name evidence="2" type="ORF">EVAR_20239_1</name>
</gene>
<evidence type="ECO:0000313" key="2">
    <source>
        <dbReference type="EMBL" id="GBP47235.1"/>
    </source>
</evidence>